<accession>Q64TD8</accession>
<organism evidence="1 2">
    <name type="scientific">Bacteroides fragilis (strain YCH46)</name>
    <dbReference type="NCBI Taxonomy" id="295405"/>
    <lineage>
        <taxon>Bacteria</taxon>
        <taxon>Pseudomonadati</taxon>
        <taxon>Bacteroidota</taxon>
        <taxon>Bacteroidia</taxon>
        <taxon>Bacteroidales</taxon>
        <taxon>Bacteroidaceae</taxon>
        <taxon>Bacteroides</taxon>
    </lineage>
</organism>
<evidence type="ECO:0000313" key="2">
    <source>
        <dbReference type="Proteomes" id="UP000002197"/>
    </source>
</evidence>
<proteinExistence type="predicted"/>
<dbReference type="AlphaFoldDB" id="Q64TD8"/>
<evidence type="ECO:0000313" key="1">
    <source>
        <dbReference type="EMBL" id="BAD49241.1"/>
    </source>
</evidence>
<dbReference type="Proteomes" id="UP000002197">
    <property type="component" value="Chromosome"/>
</dbReference>
<sequence>MQKLYINKSVSCVRRRVGRVNIFIIYRGIGTTFRLDKYELSARLLIYKVYIRMWTFIIIKKV</sequence>
<dbReference type="EMBL" id="AP006841">
    <property type="protein sequence ID" value="BAD49241.1"/>
    <property type="molecule type" value="Genomic_DNA"/>
</dbReference>
<reference evidence="1 2" key="1">
    <citation type="journal article" date="2004" name="Proc. Natl. Acad. Sci. U.S.A.">
        <title>Genomic analysis of Bacteroides fragilis reveals extensive DNA inversions regulating cell surface adaptation.</title>
        <authorList>
            <person name="Kuwahara T."/>
            <person name="Yamashita A."/>
            <person name="Hirakawa H."/>
            <person name="Nakayama H."/>
            <person name="Toh H."/>
            <person name="Okada N."/>
            <person name="Kuhara S."/>
            <person name="Hattori M."/>
            <person name="Hayashi T."/>
            <person name="Ohnishi Y."/>
        </authorList>
    </citation>
    <scope>NUCLEOTIDE SEQUENCE [LARGE SCALE GENOMIC DNA]</scope>
    <source>
        <strain evidence="1 2">YCH46</strain>
    </source>
</reference>
<name>Q64TD8_BACFR</name>
<protein>
    <submittedName>
        <fullName evidence="1">Uncharacterized protein</fullName>
    </submittedName>
</protein>
<dbReference type="KEGG" id="bfr:BF2492"/>
<gene>
    <name evidence="1" type="ordered locus">BF2492</name>
</gene>
<dbReference type="HOGENOM" id="CLU_208286_0_0_10"/>